<dbReference type="RefSeq" id="WP_095404682.1">
    <property type="nucleotide sequence ID" value="NZ_NOJZ02000001.1"/>
</dbReference>
<dbReference type="AlphaFoldDB" id="A0A371IWV4"/>
<organism evidence="1 2">
    <name type="scientific">Romboutsia maritimum</name>
    <dbReference type="NCBI Taxonomy" id="2020948"/>
    <lineage>
        <taxon>Bacteria</taxon>
        <taxon>Bacillati</taxon>
        <taxon>Bacillota</taxon>
        <taxon>Clostridia</taxon>
        <taxon>Peptostreptococcales</taxon>
        <taxon>Peptostreptococcaceae</taxon>
        <taxon>Romboutsia</taxon>
    </lineage>
</organism>
<sequence length="211" mass="23602">MASITNTLNVLESISDPSKQSCISSIEKLAKIFSYKCCEVEDGILSKGGDYAFTLTYGNMGECPKYTVIKDAITVTGIGGIRLKLMDWCPPCSGYNIWMRGCFYYPTDGKYYCTILPIWFVDLLGLETVVCPDHPLYFYVYFPSTPIRISPHTIDTFAAIFQVEDIFCNDCPCTCGGGGKSSVEEMGLSEEDLKLSREELEAKLRKIMEIE</sequence>
<dbReference type="Proteomes" id="UP000243494">
    <property type="component" value="Unassembled WGS sequence"/>
</dbReference>
<evidence type="ECO:0000313" key="2">
    <source>
        <dbReference type="Proteomes" id="UP000243494"/>
    </source>
</evidence>
<gene>
    <name evidence="1" type="ORF">CHF27_001810</name>
</gene>
<keyword evidence="2" id="KW-1185">Reference proteome</keyword>
<protein>
    <submittedName>
        <fullName evidence="1">Uncharacterized protein</fullName>
    </submittedName>
</protein>
<dbReference type="EMBL" id="NOJZ02000001">
    <property type="protein sequence ID" value="RDY24959.1"/>
    <property type="molecule type" value="Genomic_DNA"/>
</dbReference>
<accession>A0A371IWV4</accession>
<evidence type="ECO:0000313" key="1">
    <source>
        <dbReference type="EMBL" id="RDY24959.1"/>
    </source>
</evidence>
<reference evidence="1 2" key="1">
    <citation type="journal article" date="2017" name="Genome Announc.">
        <title>Draft Genome Sequence of Romboutsia maritimum sp. nov. Strain CCRI-22766(T), Isolated from Coastal Estuarine Mud.</title>
        <authorList>
            <person name="Maheux A.F."/>
            <person name="Boudreau D.K."/>
            <person name="Berube E."/>
            <person name="Boissinot M."/>
            <person name="Raymond F."/>
            <person name="Brodeur S."/>
            <person name="Corbeil J."/>
            <person name="Brightwell G."/>
            <person name="Broda D."/>
            <person name="Omar R.F."/>
            <person name="Bergeron M.G."/>
        </authorList>
    </citation>
    <scope>NUCLEOTIDE SEQUENCE [LARGE SCALE GENOMIC DNA]</scope>
    <source>
        <strain evidence="1 2">CCRI-22766</strain>
    </source>
</reference>
<name>A0A371IWV4_9FIRM</name>
<proteinExistence type="predicted"/>
<dbReference type="OrthoDB" id="9791353at2"/>
<comment type="caution">
    <text evidence="1">The sequence shown here is derived from an EMBL/GenBank/DDBJ whole genome shotgun (WGS) entry which is preliminary data.</text>
</comment>